<accession>A0A6G1EE22</accession>
<dbReference type="Proteomes" id="UP000479710">
    <property type="component" value="Unassembled WGS sequence"/>
</dbReference>
<name>A0A6G1EE22_9ORYZ</name>
<dbReference type="EMBL" id="SPHZ02000004">
    <property type="protein sequence ID" value="KAF0922193.1"/>
    <property type="molecule type" value="Genomic_DNA"/>
</dbReference>
<evidence type="ECO:0000313" key="2">
    <source>
        <dbReference type="Proteomes" id="UP000479710"/>
    </source>
</evidence>
<keyword evidence="2" id="KW-1185">Reference proteome</keyword>
<dbReference type="OrthoDB" id="10254730at2759"/>
<protein>
    <submittedName>
        <fullName evidence="1">Uncharacterized protein</fullName>
    </submittedName>
</protein>
<evidence type="ECO:0000313" key="1">
    <source>
        <dbReference type="EMBL" id="KAF0922193.1"/>
    </source>
</evidence>
<sequence>MVPIPHTTLDPSCDKVTQAAVTPSWRCDPDGTDETTQSGRYRRGEATWLAARRSRWGLATYWPDSGFEAPNDGLGITERHTSRLLVHGDAADKAALYRDRYQVLQRLARDKYFSKPAFDTVMTEDDNCEVAVRKIPRPVWSYFNSQHHPFFDDPL</sequence>
<reference evidence="1 2" key="1">
    <citation type="submission" date="2019-11" db="EMBL/GenBank/DDBJ databases">
        <title>Whole genome sequence of Oryza granulata.</title>
        <authorList>
            <person name="Li W."/>
        </authorList>
    </citation>
    <scope>NUCLEOTIDE SEQUENCE [LARGE SCALE GENOMIC DNA]</scope>
    <source>
        <strain evidence="2">cv. Menghai</strain>
        <tissue evidence="1">Leaf</tissue>
    </source>
</reference>
<comment type="caution">
    <text evidence="1">The sequence shown here is derived from an EMBL/GenBank/DDBJ whole genome shotgun (WGS) entry which is preliminary data.</text>
</comment>
<dbReference type="AlphaFoldDB" id="A0A6G1EE22"/>
<gene>
    <name evidence="1" type="ORF">E2562_028786</name>
</gene>
<organism evidence="1 2">
    <name type="scientific">Oryza meyeriana var. granulata</name>
    <dbReference type="NCBI Taxonomy" id="110450"/>
    <lineage>
        <taxon>Eukaryota</taxon>
        <taxon>Viridiplantae</taxon>
        <taxon>Streptophyta</taxon>
        <taxon>Embryophyta</taxon>
        <taxon>Tracheophyta</taxon>
        <taxon>Spermatophyta</taxon>
        <taxon>Magnoliopsida</taxon>
        <taxon>Liliopsida</taxon>
        <taxon>Poales</taxon>
        <taxon>Poaceae</taxon>
        <taxon>BOP clade</taxon>
        <taxon>Oryzoideae</taxon>
        <taxon>Oryzeae</taxon>
        <taxon>Oryzinae</taxon>
        <taxon>Oryza</taxon>
        <taxon>Oryza meyeriana</taxon>
    </lineage>
</organism>
<proteinExistence type="predicted"/>